<evidence type="ECO:0000313" key="1">
    <source>
        <dbReference type="EMBL" id="AKA68843.1"/>
    </source>
</evidence>
<reference evidence="1 2" key="1">
    <citation type="journal article" date="2015" name="J. Biotechnol.">
        <title>Complete genome sequence of a malodorant-producing acetogen, Clostridium scatologenes ATCC 25775(T).</title>
        <authorList>
            <person name="Zhu Z."/>
            <person name="Guo T."/>
            <person name="Zheng H."/>
            <person name="Song T."/>
            <person name="Ouyang P."/>
            <person name="Xie J."/>
        </authorList>
    </citation>
    <scope>NUCLEOTIDE SEQUENCE [LARGE SCALE GENOMIC DNA]</scope>
    <source>
        <strain evidence="1 2">ATCC 25775</strain>
    </source>
</reference>
<dbReference type="Proteomes" id="UP000033115">
    <property type="component" value="Chromosome"/>
</dbReference>
<evidence type="ECO:0000313" key="2">
    <source>
        <dbReference type="Proteomes" id="UP000033115"/>
    </source>
</evidence>
<dbReference type="KEGG" id="csq:CSCA_1718"/>
<keyword evidence="2" id="KW-1185">Reference proteome</keyword>
<dbReference type="RefSeq" id="WP_169748482.1">
    <property type="nucleotide sequence ID" value="NZ_CP009933.1"/>
</dbReference>
<protein>
    <submittedName>
        <fullName evidence="1">Uncharacterized protein</fullName>
    </submittedName>
</protein>
<sequence>MEVSKISSIKELEINQKLNEPYMKRKQKKREKQLSFSEVLNLVNKK</sequence>
<organism evidence="1 2">
    <name type="scientific">Clostridium scatologenes</name>
    <dbReference type="NCBI Taxonomy" id="1548"/>
    <lineage>
        <taxon>Bacteria</taxon>
        <taxon>Bacillati</taxon>
        <taxon>Bacillota</taxon>
        <taxon>Clostridia</taxon>
        <taxon>Eubacteriales</taxon>
        <taxon>Clostridiaceae</taxon>
        <taxon>Clostridium</taxon>
    </lineage>
</organism>
<accession>A0A0E3JYG6</accession>
<dbReference type="EMBL" id="CP009933">
    <property type="protein sequence ID" value="AKA68843.1"/>
    <property type="molecule type" value="Genomic_DNA"/>
</dbReference>
<dbReference type="HOGENOM" id="CLU_3182187_0_0_9"/>
<dbReference type="AlphaFoldDB" id="A0A0E3JYG6"/>
<proteinExistence type="predicted"/>
<gene>
    <name evidence="1" type="ORF">CSCA_1718</name>
</gene>
<name>A0A0E3JYG6_CLOSL</name>